<keyword evidence="2" id="KW-0863">Zinc-finger</keyword>
<dbReference type="InterPro" id="IPR035500">
    <property type="entry name" value="NHR-like_dom_sf"/>
</dbReference>
<dbReference type="InterPro" id="IPR013088">
    <property type="entry name" value="Znf_NHR/GATA"/>
</dbReference>
<dbReference type="GO" id="GO:0004879">
    <property type="term" value="F:nuclear receptor activity"/>
    <property type="evidence" value="ECO:0007669"/>
    <property type="project" value="TreeGrafter"/>
</dbReference>
<evidence type="ECO:0000313" key="11">
    <source>
        <dbReference type="Proteomes" id="UP000728032"/>
    </source>
</evidence>
<evidence type="ECO:0000256" key="4">
    <source>
        <dbReference type="ARBA" id="ARBA00023015"/>
    </source>
</evidence>
<keyword evidence="4" id="KW-0805">Transcription regulation</keyword>
<name>A0A7R9M2K5_9ACAR</name>
<dbReference type="PRINTS" id="PR00047">
    <property type="entry name" value="STROIDFINGER"/>
</dbReference>
<keyword evidence="7" id="KW-0675">Receptor</keyword>
<proteinExistence type="predicted"/>
<evidence type="ECO:0000256" key="3">
    <source>
        <dbReference type="ARBA" id="ARBA00022833"/>
    </source>
</evidence>
<evidence type="ECO:0000256" key="2">
    <source>
        <dbReference type="ARBA" id="ARBA00022771"/>
    </source>
</evidence>
<dbReference type="GO" id="GO:0030154">
    <property type="term" value="P:cell differentiation"/>
    <property type="evidence" value="ECO:0007669"/>
    <property type="project" value="TreeGrafter"/>
</dbReference>
<keyword evidence="6" id="KW-0804">Transcription</keyword>
<organism evidence="10">
    <name type="scientific">Oppiella nova</name>
    <dbReference type="NCBI Taxonomy" id="334625"/>
    <lineage>
        <taxon>Eukaryota</taxon>
        <taxon>Metazoa</taxon>
        <taxon>Ecdysozoa</taxon>
        <taxon>Arthropoda</taxon>
        <taxon>Chelicerata</taxon>
        <taxon>Arachnida</taxon>
        <taxon>Acari</taxon>
        <taxon>Acariformes</taxon>
        <taxon>Sarcoptiformes</taxon>
        <taxon>Oribatida</taxon>
        <taxon>Brachypylina</taxon>
        <taxon>Oppioidea</taxon>
        <taxon>Oppiidae</taxon>
        <taxon>Oppiella</taxon>
    </lineage>
</organism>
<dbReference type="GO" id="GO:0000122">
    <property type="term" value="P:negative regulation of transcription by RNA polymerase II"/>
    <property type="evidence" value="ECO:0007669"/>
    <property type="project" value="TreeGrafter"/>
</dbReference>
<evidence type="ECO:0000259" key="9">
    <source>
        <dbReference type="PROSITE" id="PS51030"/>
    </source>
</evidence>
<dbReference type="Pfam" id="PF00105">
    <property type="entry name" value="zf-C4"/>
    <property type="match status" value="1"/>
</dbReference>
<dbReference type="PROSITE" id="PS51030">
    <property type="entry name" value="NUCLEAR_REC_DBD_2"/>
    <property type="match status" value="1"/>
</dbReference>
<dbReference type="Gene3D" id="1.10.565.10">
    <property type="entry name" value="Retinoid X Receptor"/>
    <property type="match status" value="1"/>
</dbReference>
<dbReference type="PROSITE" id="PS00031">
    <property type="entry name" value="NUCLEAR_REC_DBD_1"/>
    <property type="match status" value="1"/>
</dbReference>
<dbReference type="EMBL" id="OC920330">
    <property type="protein sequence ID" value="CAD7652409.1"/>
    <property type="molecule type" value="Genomic_DNA"/>
</dbReference>
<evidence type="ECO:0000313" key="10">
    <source>
        <dbReference type="EMBL" id="CAD7652409.1"/>
    </source>
</evidence>
<dbReference type="Gene3D" id="3.30.50.10">
    <property type="entry name" value="Erythroid Transcription Factor GATA-1, subunit A"/>
    <property type="match status" value="1"/>
</dbReference>
<keyword evidence="11" id="KW-1185">Reference proteome</keyword>
<keyword evidence="8" id="KW-0539">Nucleus</keyword>
<dbReference type="OrthoDB" id="6524659at2759"/>
<gene>
    <name evidence="10" type="ORF">ONB1V03_LOCUS9070</name>
</gene>
<sequence length="416" mass="48055">MSYKHHINDDNYDKKCAVCGDRALGNNFEVLSCPSCKAFFRRNATKNKQYKCLFDNNCTIDITTRKYCKKCRLNKCYAMGMKKDWILLNEWKKGIKCGLQTNNNNTNTETISPNSSPIDEHYYSNPMDYENINPGVHYNNMTHAIPLDSPVPYGSDTSHDTDYSSPPLDYTISIYLGGCVDYVTTTTGAPIDIPDTFGDIDVDSDVEKEINDEIQDISAAIELQDSLFWVDRPLTDYRNNFNELEGNKLRELLAATQVFIELAHTTQHDKWLYHGHPDYKPSLLHQHMRRLNKMCHNLTAFNNICDADKICLLNYGSIDLFCIRSLPNYDYTRENWTFVMDKDTSLIVSLNVLQNMPRNAHKLCKNFFHTIAKEWDTDSVILDLVVHSQSYSTYLTAIIFFNPNRPNLKHKHMVNN</sequence>
<dbReference type="GO" id="GO:0008270">
    <property type="term" value="F:zinc ion binding"/>
    <property type="evidence" value="ECO:0007669"/>
    <property type="project" value="UniProtKB-KW"/>
</dbReference>
<evidence type="ECO:0000256" key="6">
    <source>
        <dbReference type="ARBA" id="ARBA00023163"/>
    </source>
</evidence>
<dbReference type="EMBL" id="CAJPVJ010005505">
    <property type="protein sequence ID" value="CAG2169596.1"/>
    <property type="molecule type" value="Genomic_DNA"/>
</dbReference>
<dbReference type="InterPro" id="IPR001628">
    <property type="entry name" value="Znf_hrmn_rcpt"/>
</dbReference>
<reference evidence="10" key="1">
    <citation type="submission" date="2020-11" db="EMBL/GenBank/DDBJ databases">
        <authorList>
            <person name="Tran Van P."/>
        </authorList>
    </citation>
    <scope>NUCLEOTIDE SEQUENCE</scope>
</reference>
<dbReference type="PANTHER" id="PTHR24082">
    <property type="entry name" value="NUCLEAR HORMONE RECEPTOR"/>
    <property type="match status" value="1"/>
</dbReference>
<evidence type="ECO:0000256" key="5">
    <source>
        <dbReference type="ARBA" id="ARBA00023125"/>
    </source>
</evidence>
<dbReference type="SMART" id="SM00399">
    <property type="entry name" value="ZnF_C4"/>
    <property type="match status" value="1"/>
</dbReference>
<keyword evidence="5" id="KW-0238">DNA-binding</keyword>
<protein>
    <recommendedName>
        <fullName evidence="9">Nuclear receptor domain-containing protein</fullName>
    </recommendedName>
</protein>
<dbReference type="InterPro" id="IPR050234">
    <property type="entry name" value="Nuclear_hormone_rcpt_NR1"/>
</dbReference>
<dbReference type="SUPFAM" id="SSF48508">
    <property type="entry name" value="Nuclear receptor ligand-binding domain"/>
    <property type="match status" value="1"/>
</dbReference>
<evidence type="ECO:0000256" key="1">
    <source>
        <dbReference type="ARBA" id="ARBA00022723"/>
    </source>
</evidence>
<dbReference type="AlphaFoldDB" id="A0A7R9M2K5"/>
<accession>A0A7R9M2K5</accession>
<feature type="domain" description="Nuclear receptor" evidence="9">
    <location>
        <begin position="13"/>
        <end position="88"/>
    </location>
</feature>
<dbReference type="GO" id="GO:0000978">
    <property type="term" value="F:RNA polymerase II cis-regulatory region sequence-specific DNA binding"/>
    <property type="evidence" value="ECO:0007669"/>
    <property type="project" value="TreeGrafter"/>
</dbReference>
<dbReference type="PANTHER" id="PTHR24082:SF283">
    <property type="entry name" value="NUCLEAR HORMONE RECEPTOR HR96"/>
    <property type="match status" value="1"/>
</dbReference>
<keyword evidence="3" id="KW-0862">Zinc</keyword>
<dbReference type="GO" id="GO:0045944">
    <property type="term" value="P:positive regulation of transcription by RNA polymerase II"/>
    <property type="evidence" value="ECO:0007669"/>
    <property type="project" value="TreeGrafter"/>
</dbReference>
<dbReference type="SUPFAM" id="SSF57716">
    <property type="entry name" value="Glucocorticoid receptor-like (DNA-binding domain)"/>
    <property type="match status" value="1"/>
</dbReference>
<evidence type="ECO:0000256" key="8">
    <source>
        <dbReference type="ARBA" id="ARBA00023242"/>
    </source>
</evidence>
<evidence type="ECO:0000256" key="7">
    <source>
        <dbReference type="ARBA" id="ARBA00023170"/>
    </source>
</evidence>
<keyword evidence="1" id="KW-0479">Metal-binding</keyword>
<dbReference type="Proteomes" id="UP000728032">
    <property type="component" value="Unassembled WGS sequence"/>
</dbReference>